<feature type="transmembrane region" description="Helical" evidence="1">
    <location>
        <begin position="141"/>
        <end position="159"/>
    </location>
</feature>
<feature type="transmembrane region" description="Helical" evidence="1">
    <location>
        <begin position="335"/>
        <end position="359"/>
    </location>
</feature>
<keyword evidence="3" id="KW-1185">Reference proteome</keyword>
<proteinExistence type="predicted"/>
<feature type="transmembrane region" description="Helical" evidence="1">
    <location>
        <begin position="96"/>
        <end position="120"/>
    </location>
</feature>
<name>A0A5B0QHZ2_PUCGR</name>
<feature type="transmembrane region" description="Helical" evidence="1">
    <location>
        <begin position="179"/>
        <end position="200"/>
    </location>
</feature>
<reference evidence="2 3" key="1">
    <citation type="submission" date="2019-05" db="EMBL/GenBank/DDBJ databases">
        <title>Emergence of the Ug99 lineage of the wheat stem rust pathogen through somatic hybridization.</title>
        <authorList>
            <person name="Li F."/>
            <person name="Upadhyaya N.M."/>
            <person name="Sperschneider J."/>
            <person name="Matny O."/>
            <person name="Nguyen-Phuc H."/>
            <person name="Mago R."/>
            <person name="Raley C."/>
            <person name="Miller M.E."/>
            <person name="Silverstein K.A.T."/>
            <person name="Henningsen E."/>
            <person name="Hirsch C.D."/>
            <person name="Visser B."/>
            <person name="Pretorius Z.A."/>
            <person name="Steffenson B.J."/>
            <person name="Schwessinger B."/>
            <person name="Dodds P.N."/>
            <person name="Figueroa M."/>
        </authorList>
    </citation>
    <scope>NUCLEOTIDE SEQUENCE [LARGE SCALE GENOMIC DNA]</scope>
    <source>
        <strain evidence="2">21-0</strain>
    </source>
</reference>
<keyword evidence="1" id="KW-0472">Membrane</keyword>
<accession>A0A5B0QHZ2</accession>
<sequence length="428" mass="47590">MENQTAINSHLFDLFRNAPVGSNPFTFALLDLQNQEKPVSGVLIRYALAGFSGIYAIVCLCCLAILVIPFFQGEVGGAKHNWIVKKKYLPQHDKPYWIINNGLMIGVSYLISGLMFQGFVAQYLNTMDSPRQTFIFSWIDVFKLPGSCATYIQAFTMLFISASNPSTRGGDKKYSMSPAVFNCLLIGFPAFITLGEIFLISHKASLFHKHNISFEALIKLLHDAANQWDGGHKIPTDSQKVLLQTAFENVTRDAYLKSQSAIRIGMLWSLTDITPILIYIGGVSALVTTAYRPDRTARKVNTMDLDQTPPPEMFGSAPIKLDTESSNPLARSLRYLWFHYLAMSSALCWDLAAGMTFYVNRENLNDVRLGPIFLVLNLGTSLSTLVGIIILLARIIGDGKESKTDGNQSSEFLRSRTSSITKLIGRKE</sequence>
<protein>
    <submittedName>
        <fullName evidence="2">Uncharacterized protein</fullName>
    </submittedName>
</protein>
<feature type="transmembrane region" description="Helical" evidence="1">
    <location>
        <begin position="371"/>
        <end position="393"/>
    </location>
</feature>
<dbReference type="AlphaFoldDB" id="A0A5B0QHZ2"/>
<evidence type="ECO:0000313" key="2">
    <source>
        <dbReference type="EMBL" id="KAA1112564.1"/>
    </source>
</evidence>
<keyword evidence="1" id="KW-0812">Transmembrane</keyword>
<evidence type="ECO:0000313" key="3">
    <source>
        <dbReference type="Proteomes" id="UP000324748"/>
    </source>
</evidence>
<comment type="caution">
    <text evidence="2">The sequence shown here is derived from an EMBL/GenBank/DDBJ whole genome shotgun (WGS) entry which is preliminary data.</text>
</comment>
<dbReference type="EMBL" id="VSWC01000015">
    <property type="protein sequence ID" value="KAA1112564.1"/>
    <property type="molecule type" value="Genomic_DNA"/>
</dbReference>
<organism evidence="2 3">
    <name type="scientific">Puccinia graminis f. sp. tritici</name>
    <dbReference type="NCBI Taxonomy" id="56615"/>
    <lineage>
        <taxon>Eukaryota</taxon>
        <taxon>Fungi</taxon>
        <taxon>Dikarya</taxon>
        <taxon>Basidiomycota</taxon>
        <taxon>Pucciniomycotina</taxon>
        <taxon>Pucciniomycetes</taxon>
        <taxon>Pucciniales</taxon>
        <taxon>Pucciniaceae</taxon>
        <taxon>Puccinia</taxon>
    </lineage>
</organism>
<feature type="transmembrane region" description="Helical" evidence="1">
    <location>
        <begin position="46"/>
        <end position="71"/>
    </location>
</feature>
<dbReference type="Proteomes" id="UP000324748">
    <property type="component" value="Unassembled WGS sequence"/>
</dbReference>
<keyword evidence="1" id="KW-1133">Transmembrane helix</keyword>
<evidence type="ECO:0000256" key="1">
    <source>
        <dbReference type="SAM" id="Phobius"/>
    </source>
</evidence>
<gene>
    <name evidence="2" type="ORF">PGT21_002170</name>
</gene>
<dbReference type="OrthoDB" id="2506642at2759"/>